<proteinExistence type="predicted"/>
<evidence type="ECO:0000313" key="3">
    <source>
        <dbReference type="Proteomes" id="UP000799441"/>
    </source>
</evidence>
<comment type="caution">
    <text evidence="2">The sequence shown here is derived from an EMBL/GenBank/DDBJ whole genome shotgun (WGS) entry which is preliminary data.</text>
</comment>
<dbReference type="PANTHER" id="PTHR41774">
    <property type="match status" value="1"/>
</dbReference>
<reference evidence="2" key="1">
    <citation type="journal article" date="2020" name="Stud. Mycol.">
        <title>101 Dothideomycetes genomes: a test case for predicting lifestyles and emergence of pathogens.</title>
        <authorList>
            <person name="Haridas S."/>
            <person name="Albert R."/>
            <person name="Binder M."/>
            <person name="Bloem J."/>
            <person name="Labutti K."/>
            <person name="Salamov A."/>
            <person name="Andreopoulos B."/>
            <person name="Baker S."/>
            <person name="Barry K."/>
            <person name="Bills G."/>
            <person name="Bluhm B."/>
            <person name="Cannon C."/>
            <person name="Castanera R."/>
            <person name="Culley D."/>
            <person name="Daum C."/>
            <person name="Ezra D."/>
            <person name="Gonzalez J."/>
            <person name="Henrissat B."/>
            <person name="Kuo A."/>
            <person name="Liang C."/>
            <person name="Lipzen A."/>
            <person name="Lutzoni F."/>
            <person name="Magnuson J."/>
            <person name="Mondo S."/>
            <person name="Nolan M."/>
            <person name="Ohm R."/>
            <person name="Pangilinan J."/>
            <person name="Park H.-J."/>
            <person name="Ramirez L."/>
            <person name="Alfaro M."/>
            <person name="Sun H."/>
            <person name="Tritt A."/>
            <person name="Yoshinaga Y."/>
            <person name="Zwiers L.-H."/>
            <person name="Turgeon B."/>
            <person name="Goodwin S."/>
            <person name="Spatafora J."/>
            <person name="Crous P."/>
            <person name="Grigoriev I."/>
        </authorList>
    </citation>
    <scope>NUCLEOTIDE SEQUENCE</scope>
    <source>
        <strain evidence="2">CBS 116435</strain>
    </source>
</reference>
<evidence type="ECO:0000313" key="2">
    <source>
        <dbReference type="EMBL" id="KAF2717668.1"/>
    </source>
</evidence>
<dbReference type="PANTHER" id="PTHR41774:SF1">
    <property type="entry name" value="NGG1P INTERACTING FACTOR NIF3"/>
    <property type="match status" value="1"/>
</dbReference>
<dbReference type="InterPro" id="IPR015867">
    <property type="entry name" value="N-reg_PII/ATP_PRibTrfase_C"/>
</dbReference>
<accession>A0A9P4Q1H2</accession>
<name>A0A9P4Q1H2_9PEZI</name>
<sequence>MDRFKLVFFAPALPPATLAQIKSAIFATGAGQYEKYSECCFQTPGIGQFRPSADANPAIGTAGGEVEQVGEVRLEVLCGSAEIVRKAVEALKKIHPYEEVAYDVYKLEDF</sequence>
<evidence type="ECO:0000256" key="1">
    <source>
        <dbReference type="ARBA" id="ARBA00020998"/>
    </source>
</evidence>
<dbReference type="AlphaFoldDB" id="A0A9P4Q1H2"/>
<dbReference type="Gene3D" id="3.30.70.120">
    <property type="match status" value="1"/>
</dbReference>
<dbReference type="OrthoDB" id="15981at2759"/>
<dbReference type="Proteomes" id="UP000799441">
    <property type="component" value="Unassembled WGS sequence"/>
</dbReference>
<organism evidence="2 3">
    <name type="scientific">Polychaeton citri CBS 116435</name>
    <dbReference type="NCBI Taxonomy" id="1314669"/>
    <lineage>
        <taxon>Eukaryota</taxon>
        <taxon>Fungi</taxon>
        <taxon>Dikarya</taxon>
        <taxon>Ascomycota</taxon>
        <taxon>Pezizomycotina</taxon>
        <taxon>Dothideomycetes</taxon>
        <taxon>Dothideomycetidae</taxon>
        <taxon>Capnodiales</taxon>
        <taxon>Capnodiaceae</taxon>
        <taxon>Polychaeton</taxon>
    </lineage>
</organism>
<dbReference type="EMBL" id="MU003839">
    <property type="protein sequence ID" value="KAF2717668.1"/>
    <property type="molecule type" value="Genomic_DNA"/>
</dbReference>
<protein>
    <recommendedName>
        <fullName evidence="1">ATP phosphoribosyltransferase</fullName>
    </recommendedName>
</protein>
<dbReference type="SUPFAM" id="SSF102705">
    <property type="entry name" value="NIF3 (NGG1p interacting factor 3)-like"/>
    <property type="match status" value="1"/>
</dbReference>
<keyword evidence="3" id="KW-1185">Reference proteome</keyword>
<dbReference type="InterPro" id="IPR036069">
    <property type="entry name" value="DUF34/NIF3_sf"/>
</dbReference>
<gene>
    <name evidence="2" type="ORF">K431DRAFT_288374</name>
</gene>